<dbReference type="STRING" id="3088.A0A383VIQ4"/>
<dbReference type="SUPFAM" id="SSF52821">
    <property type="entry name" value="Rhodanese/Cell cycle control phosphatase"/>
    <property type="match status" value="1"/>
</dbReference>
<accession>A0A383VIQ4</accession>
<sequence>MLAQQRYHQAGRCLGSNRRSRTVLCVQARERSGPSGLHVGGQSPTSPKGWETMRLALIAGNVKMVSPQEVQFACDRGQALVVDVRPEADYDAGHVPGAQNVPFYQPITGWSAMKVARRVGYAMFGVINGTEVNPSFAQDVKQLVQDAEQQVILYCSQGGVLEPNDNYRKGWQTRSLIAAYDLMQEGVGNSISVMKGGYTEWVNAGRCVQQQQEQQQQQGHAMEAGMHFFIAWQGVFSAAAY</sequence>
<protein>
    <recommendedName>
        <fullName evidence="1">Rhodanese domain-containing protein</fullName>
    </recommendedName>
</protein>
<dbReference type="InterPro" id="IPR043186">
    <property type="entry name" value="Str14"/>
</dbReference>
<dbReference type="CDD" id="cd00158">
    <property type="entry name" value="RHOD"/>
    <property type="match status" value="1"/>
</dbReference>
<dbReference type="InterPro" id="IPR036873">
    <property type="entry name" value="Rhodanese-like_dom_sf"/>
</dbReference>
<dbReference type="GO" id="GO:0009507">
    <property type="term" value="C:chloroplast"/>
    <property type="evidence" value="ECO:0007669"/>
    <property type="project" value="TreeGrafter"/>
</dbReference>
<dbReference type="AlphaFoldDB" id="A0A383VIQ4"/>
<dbReference type="EMBL" id="FNXT01000469">
    <property type="protein sequence ID" value="SZX64813.1"/>
    <property type="molecule type" value="Genomic_DNA"/>
</dbReference>
<proteinExistence type="predicted"/>
<dbReference type="PANTHER" id="PTHR44920:SF2">
    <property type="entry name" value="RHODANESE DOMAIN-CONTAINING PROTEIN"/>
    <property type="match status" value="1"/>
</dbReference>
<name>A0A383VIQ4_TETOB</name>
<gene>
    <name evidence="2" type="ORF">BQ4739_LOCUS5302</name>
</gene>
<dbReference type="Pfam" id="PF00581">
    <property type="entry name" value="Rhodanese"/>
    <property type="match status" value="1"/>
</dbReference>
<dbReference type="SMART" id="SM00450">
    <property type="entry name" value="RHOD"/>
    <property type="match status" value="1"/>
</dbReference>
<reference evidence="2 3" key="1">
    <citation type="submission" date="2016-10" db="EMBL/GenBank/DDBJ databases">
        <authorList>
            <person name="Cai Z."/>
        </authorList>
    </citation>
    <scope>NUCLEOTIDE SEQUENCE [LARGE SCALE GENOMIC DNA]</scope>
</reference>
<dbReference type="Proteomes" id="UP000256970">
    <property type="component" value="Unassembled WGS sequence"/>
</dbReference>
<evidence type="ECO:0000313" key="2">
    <source>
        <dbReference type="EMBL" id="SZX64813.1"/>
    </source>
</evidence>
<dbReference type="Gene3D" id="3.40.250.10">
    <property type="entry name" value="Rhodanese-like domain"/>
    <property type="match status" value="1"/>
</dbReference>
<dbReference type="PANTHER" id="PTHR44920">
    <property type="entry name" value="RHODANESE-LIKE DOMAIN-CONTAINING PROTEIN 14, CHLOROPLASTIC-RELATED"/>
    <property type="match status" value="1"/>
</dbReference>
<evidence type="ECO:0000313" key="3">
    <source>
        <dbReference type="Proteomes" id="UP000256970"/>
    </source>
</evidence>
<dbReference type="PROSITE" id="PS50206">
    <property type="entry name" value="RHODANESE_3"/>
    <property type="match status" value="1"/>
</dbReference>
<keyword evidence="3" id="KW-1185">Reference proteome</keyword>
<feature type="domain" description="Rhodanese" evidence="1">
    <location>
        <begin position="75"/>
        <end position="210"/>
    </location>
</feature>
<organism evidence="2 3">
    <name type="scientific">Tetradesmus obliquus</name>
    <name type="common">Green alga</name>
    <name type="synonym">Acutodesmus obliquus</name>
    <dbReference type="NCBI Taxonomy" id="3088"/>
    <lineage>
        <taxon>Eukaryota</taxon>
        <taxon>Viridiplantae</taxon>
        <taxon>Chlorophyta</taxon>
        <taxon>core chlorophytes</taxon>
        <taxon>Chlorophyceae</taxon>
        <taxon>CS clade</taxon>
        <taxon>Sphaeropleales</taxon>
        <taxon>Scenedesmaceae</taxon>
        <taxon>Tetradesmus</taxon>
    </lineage>
</organism>
<evidence type="ECO:0000259" key="1">
    <source>
        <dbReference type="PROSITE" id="PS50206"/>
    </source>
</evidence>
<dbReference type="InterPro" id="IPR001763">
    <property type="entry name" value="Rhodanese-like_dom"/>
</dbReference>